<dbReference type="Proteomes" id="UP000199493">
    <property type="component" value="Unassembled WGS sequence"/>
</dbReference>
<dbReference type="EMBL" id="FODB01000021">
    <property type="protein sequence ID" value="SEN72126.1"/>
    <property type="molecule type" value="Genomic_DNA"/>
</dbReference>
<comment type="similarity">
    <text evidence="1">Belongs to the nucleoside-specific channel-forming outer membrane porin (Tsx) (TC 1.B.10) family.</text>
</comment>
<reference evidence="3 4" key="1">
    <citation type="submission" date="2016-10" db="EMBL/GenBank/DDBJ databases">
        <authorList>
            <person name="de Groot N.N."/>
        </authorList>
    </citation>
    <scope>NUCLEOTIDE SEQUENCE [LARGE SCALE GENOMIC DNA]</scope>
    <source>
        <strain evidence="3 4">558</strain>
    </source>
</reference>
<accession>A0A1H8IVR5</accession>
<evidence type="ECO:0000313" key="3">
    <source>
        <dbReference type="EMBL" id="SEN72126.1"/>
    </source>
</evidence>
<protein>
    <submittedName>
        <fullName evidence="3">Nucleoside-specific channel-forming protein, Tsx</fullName>
    </submittedName>
</protein>
<dbReference type="NCBIfam" id="NF008574">
    <property type="entry name" value="PRK11528.1"/>
    <property type="match status" value="1"/>
</dbReference>
<evidence type="ECO:0000256" key="2">
    <source>
        <dbReference type="SAM" id="SignalP"/>
    </source>
</evidence>
<dbReference type="Pfam" id="PF03502">
    <property type="entry name" value="Channel_Tsx"/>
    <property type="match status" value="1"/>
</dbReference>
<evidence type="ECO:0000256" key="1">
    <source>
        <dbReference type="ARBA" id="ARBA00008728"/>
    </source>
</evidence>
<dbReference type="GO" id="GO:0009279">
    <property type="term" value="C:cell outer membrane"/>
    <property type="evidence" value="ECO:0007669"/>
    <property type="project" value="InterPro"/>
</dbReference>
<feature type="chain" id="PRO_5011737817" evidence="2">
    <location>
        <begin position="33"/>
        <end position="281"/>
    </location>
</feature>
<gene>
    <name evidence="3" type="ORF">SAMN04490369_102135</name>
</gene>
<organism evidence="3 4">
    <name type="scientific">Vreelandella aquamarina</name>
    <dbReference type="NCBI Taxonomy" id="77097"/>
    <lineage>
        <taxon>Bacteria</taxon>
        <taxon>Pseudomonadati</taxon>
        <taxon>Pseudomonadota</taxon>
        <taxon>Gammaproteobacteria</taxon>
        <taxon>Oceanospirillales</taxon>
        <taxon>Halomonadaceae</taxon>
        <taxon>Vreelandella</taxon>
    </lineage>
</organism>
<keyword evidence="2" id="KW-0732">Signal</keyword>
<name>A0A1H8IVR5_9GAMM</name>
<sequence>MTALSHSRSSSFVTLGAGVLLTSAALATPAFADDAEPHTLDRLWSFANVSVNYLDWSNGTEARTASNAAKSDFTYVEIEGGVGFSWGEFYGFFDFENPTNDQFDQASGGKDNFRTSGQVTSHIYLGDSPLSLYAHLYDFRDYGYELREQDQILGLGYRTTFDNGLWFKPFIGAARVQSNSYTGMNGFMAGWVAGYDFTALNQNFSVTNWHEQTFGRDDEYLTQNYVGDKAGSVGTNGALSLWWHPSDLITTGVQYRYSENKLGTPDAYQNAMIYSVKLNLL</sequence>
<dbReference type="AlphaFoldDB" id="A0A1H8IVR5"/>
<dbReference type="InterPro" id="IPR036777">
    <property type="entry name" value="Channel_Tsx-like_sf"/>
</dbReference>
<dbReference type="STRING" id="77097.SAMN04490369_102135"/>
<proteinExistence type="inferred from homology"/>
<dbReference type="SUPFAM" id="SSF111364">
    <property type="entry name" value="Tsx-like channel"/>
    <property type="match status" value="1"/>
</dbReference>
<evidence type="ECO:0000313" key="4">
    <source>
        <dbReference type="Proteomes" id="UP000199493"/>
    </source>
</evidence>
<dbReference type="RefSeq" id="WP_044629012.1">
    <property type="nucleotide sequence ID" value="NZ_FODB01000021.1"/>
</dbReference>
<dbReference type="InterPro" id="IPR018013">
    <property type="entry name" value="Channel_Tsx-like"/>
</dbReference>
<feature type="signal peptide" evidence="2">
    <location>
        <begin position="1"/>
        <end position="32"/>
    </location>
</feature>